<dbReference type="EMBL" id="PQLX01000008">
    <property type="protein sequence ID" value="POU63059.1"/>
    <property type="molecule type" value="Genomic_DNA"/>
</dbReference>
<reference evidence="1 2" key="1">
    <citation type="submission" date="2018-01" db="EMBL/GenBank/DDBJ databases">
        <title>Complete genome sequences of 14 Citrobacter spp. isolated from plant in Canada.</title>
        <authorList>
            <person name="Bhandare S.G."/>
            <person name="Colavecchio A."/>
            <person name="Jeukens J."/>
            <person name="Emond-Rheault J.-G."/>
            <person name="Freschi L."/>
            <person name="Hamel J."/>
            <person name="Kukavica-Ibrulj I."/>
            <person name="Levesque R."/>
            <person name="Goodridge L."/>
        </authorList>
    </citation>
    <scope>NUCLEOTIDE SEQUENCE [LARGE SCALE GENOMIC DNA]</scope>
    <source>
        <strain evidence="1 2">S1285</strain>
    </source>
</reference>
<organism evidence="1 2">
    <name type="scientific">Citrobacter amalonaticus</name>
    <dbReference type="NCBI Taxonomy" id="35703"/>
    <lineage>
        <taxon>Bacteria</taxon>
        <taxon>Pseudomonadati</taxon>
        <taxon>Pseudomonadota</taxon>
        <taxon>Gammaproteobacteria</taxon>
        <taxon>Enterobacterales</taxon>
        <taxon>Enterobacteriaceae</taxon>
        <taxon>Citrobacter</taxon>
    </lineage>
</organism>
<dbReference type="InterPro" id="IPR006498">
    <property type="entry name" value="Tail_tube"/>
</dbReference>
<protein>
    <submittedName>
        <fullName evidence="1">Phage major tail tube protein</fullName>
    </submittedName>
</protein>
<comment type="caution">
    <text evidence="1">The sequence shown here is derived from an EMBL/GenBank/DDBJ whole genome shotgun (WGS) entry which is preliminary data.</text>
</comment>
<evidence type="ECO:0000313" key="1">
    <source>
        <dbReference type="EMBL" id="POU63059.1"/>
    </source>
</evidence>
<dbReference type="NCBIfam" id="TIGR01611">
    <property type="entry name" value="tail_tube"/>
    <property type="match status" value="1"/>
</dbReference>
<name>A0A2S4RTF1_CITAM</name>
<accession>A0A2S4RTF1</accession>
<sequence length="173" mass="18905">MALPRKLKYLNMFNDGLSYMGVVESVTLPKLTRKLENYRGGGMNGAAAIDLGLDDDALTVEWSVGGLPDVALWAQYAAPGADAVPLRFAGSYQRDDTGEIVAVEVVMRGRHKEIDGGENKQGENTSTKLSTVCTYYRLTIDGSDIIEIDTVNMVEKVNGVDRLEQHRRAIGLL</sequence>
<evidence type="ECO:0000313" key="2">
    <source>
        <dbReference type="Proteomes" id="UP000237003"/>
    </source>
</evidence>
<dbReference type="Proteomes" id="UP000237003">
    <property type="component" value="Unassembled WGS sequence"/>
</dbReference>
<dbReference type="Pfam" id="PF04985">
    <property type="entry name" value="Phage_tube"/>
    <property type="match status" value="1"/>
</dbReference>
<dbReference type="AlphaFoldDB" id="A0A2S4RTF1"/>
<proteinExistence type="predicted"/>
<dbReference type="OrthoDB" id="3078668at2"/>
<gene>
    <name evidence="1" type="ORF">C3430_20375</name>
</gene>
<dbReference type="RefSeq" id="WP_001550210.1">
    <property type="nucleotide sequence ID" value="NZ_PQLX01000008.1"/>
</dbReference>